<dbReference type="Gene3D" id="3.40.630.30">
    <property type="match status" value="1"/>
</dbReference>
<evidence type="ECO:0000259" key="1">
    <source>
        <dbReference type="PROSITE" id="PS51186"/>
    </source>
</evidence>
<feature type="domain" description="N-acetyltransferase" evidence="1">
    <location>
        <begin position="1"/>
        <end position="178"/>
    </location>
</feature>
<sequence length="180" mass="20449">MTLRHARLNDIPALLSLQQSCHISEVARELMPQGFLNTILDAQALQRAIEDEQAVYLVESLGKPIAMAVCASWEFWSGSASVSARADALEQLHQGINRSNSYFWGPVCIDPRHRGQGLFEELFFTSRHAQASRYQYVYSYVHINNERSLAAHIHKAGFLYVRDFEQGLDSYCELIRATDD</sequence>
<dbReference type="InterPro" id="IPR000182">
    <property type="entry name" value="GNAT_dom"/>
</dbReference>
<evidence type="ECO:0000313" key="2">
    <source>
        <dbReference type="EMBL" id="MCL2914600.1"/>
    </source>
</evidence>
<dbReference type="Proteomes" id="UP001202831">
    <property type="component" value="Unassembled WGS sequence"/>
</dbReference>
<evidence type="ECO:0000313" key="3">
    <source>
        <dbReference type="Proteomes" id="UP001202831"/>
    </source>
</evidence>
<keyword evidence="3" id="KW-1185">Reference proteome</keyword>
<gene>
    <name evidence="2" type="ORF">L2725_12560</name>
</gene>
<dbReference type="SUPFAM" id="SSF55729">
    <property type="entry name" value="Acyl-CoA N-acyltransferases (Nat)"/>
    <property type="match status" value="1"/>
</dbReference>
<name>A0ABT0N8Y9_9GAMM</name>
<organism evidence="2 3">
    <name type="scientific">Shewanella corallii</name>
    <dbReference type="NCBI Taxonomy" id="560080"/>
    <lineage>
        <taxon>Bacteria</taxon>
        <taxon>Pseudomonadati</taxon>
        <taxon>Pseudomonadota</taxon>
        <taxon>Gammaproteobacteria</taxon>
        <taxon>Alteromonadales</taxon>
        <taxon>Shewanellaceae</taxon>
        <taxon>Shewanella</taxon>
    </lineage>
</organism>
<dbReference type="Pfam" id="PF00583">
    <property type="entry name" value="Acetyltransf_1"/>
    <property type="match status" value="1"/>
</dbReference>
<dbReference type="PROSITE" id="PS51186">
    <property type="entry name" value="GNAT"/>
    <property type="match status" value="1"/>
</dbReference>
<dbReference type="InterPro" id="IPR016181">
    <property type="entry name" value="Acyl_CoA_acyltransferase"/>
</dbReference>
<accession>A0ABT0N8Y9</accession>
<dbReference type="EMBL" id="JAKIKT010000004">
    <property type="protein sequence ID" value="MCL2914600.1"/>
    <property type="molecule type" value="Genomic_DNA"/>
</dbReference>
<reference evidence="2 3" key="1">
    <citation type="submission" date="2022-01" db="EMBL/GenBank/DDBJ databases">
        <title>Whole genome-based taxonomy of the Shewanellaceae.</title>
        <authorList>
            <person name="Martin-Rodriguez A.J."/>
        </authorList>
    </citation>
    <scope>NUCLEOTIDE SEQUENCE [LARGE SCALE GENOMIC DNA]</scope>
    <source>
        <strain evidence="2 3">DSM 21332</strain>
    </source>
</reference>
<dbReference type="RefSeq" id="WP_249249276.1">
    <property type="nucleotide sequence ID" value="NZ_JAKIKT010000004.1"/>
</dbReference>
<protein>
    <recommendedName>
        <fullName evidence="1">N-acetyltransferase domain-containing protein</fullName>
    </recommendedName>
</protein>
<comment type="caution">
    <text evidence="2">The sequence shown here is derived from an EMBL/GenBank/DDBJ whole genome shotgun (WGS) entry which is preliminary data.</text>
</comment>
<proteinExistence type="predicted"/>